<keyword evidence="3" id="KW-0132">Cell division</keyword>
<evidence type="ECO:0000256" key="6">
    <source>
        <dbReference type="ARBA" id="ARBA00023306"/>
    </source>
</evidence>
<comment type="subunit">
    <text evidence="1">Interacts (via N-terminus) with spn-A/Rad51.</text>
</comment>
<dbReference type="GO" id="GO:0005524">
    <property type="term" value="F:ATP binding"/>
    <property type="evidence" value="ECO:0007669"/>
    <property type="project" value="InterPro"/>
</dbReference>
<gene>
    <name evidence="12" type="primary">ercc6l</name>
    <name evidence="12" type="ORF">NPIL_92781</name>
</gene>
<keyword evidence="4" id="KW-0498">Mitosis</keyword>
<accession>A0A8X6P835</accession>
<dbReference type="Gene3D" id="3.40.50.300">
    <property type="entry name" value="P-loop containing nucleotide triphosphate hydrolases"/>
    <property type="match status" value="1"/>
</dbReference>
<feature type="domain" description="Helicase ATP-binding" evidence="10">
    <location>
        <begin position="162"/>
        <end position="329"/>
    </location>
</feature>
<dbReference type="SMART" id="SM00490">
    <property type="entry name" value="HELICc"/>
    <property type="match status" value="1"/>
</dbReference>
<organism evidence="12 13">
    <name type="scientific">Nephila pilipes</name>
    <name type="common">Giant wood spider</name>
    <name type="synonym">Nephila maculata</name>
    <dbReference type="NCBI Taxonomy" id="299642"/>
    <lineage>
        <taxon>Eukaryota</taxon>
        <taxon>Metazoa</taxon>
        <taxon>Ecdysozoa</taxon>
        <taxon>Arthropoda</taxon>
        <taxon>Chelicerata</taxon>
        <taxon>Arachnida</taxon>
        <taxon>Araneae</taxon>
        <taxon>Araneomorphae</taxon>
        <taxon>Entelegynae</taxon>
        <taxon>Araneoidea</taxon>
        <taxon>Nephilidae</taxon>
        <taxon>Nephila</taxon>
    </lineage>
</organism>
<dbReference type="Pfam" id="PF00271">
    <property type="entry name" value="Helicase_C"/>
    <property type="match status" value="1"/>
</dbReference>
<protein>
    <recommendedName>
        <fullName evidence="2">DNA repair and recombination protein RAD54-like</fullName>
    </recommendedName>
    <alternativeName>
        <fullName evidence="8">Protein okra</fullName>
    </alternativeName>
</protein>
<proteinExistence type="predicted"/>
<evidence type="ECO:0000256" key="4">
    <source>
        <dbReference type="ARBA" id="ARBA00022776"/>
    </source>
</evidence>
<evidence type="ECO:0000256" key="8">
    <source>
        <dbReference type="ARBA" id="ARBA00029956"/>
    </source>
</evidence>
<feature type="region of interest" description="Disordered" evidence="9">
    <location>
        <begin position="1"/>
        <end position="23"/>
    </location>
</feature>
<dbReference type="InterPro" id="IPR000330">
    <property type="entry name" value="SNF2_N"/>
</dbReference>
<dbReference type="PROSITE" id="PS51192">
    <property type="entry name" value="HELICASE_ATP_BIND_1"/>
    <property type="match status" value="1"/>
</dbReference>
<evidence type="ECO:0000256" key="2">
    <source>
        <dbReference type="ARBA" id="ARBA00015341"/>
    </source>
</evidence>
<dbReference type="InterPro" id="IPR049730">
    <property type="entry name" value="SNF2/RAD54-like_C"/>
</dbReference>
<keyword evidence="6" id="KW-0131">Cell cycle</keyword>
<reference evidence="12" key="1">
    <citation type="submission" date="2020-08" db="EMBL/GenBank/DDBJ databases">
        <title>Multicomponent nature underlies the extraordinary mechanical properties of spider dragline silk.</title>
        <authorList>
            <person name="Kono N."/>
            <person name="Nakamura H."/>
            <person name="Mori M."/>
            <person name="Yoshida Y."/>
            <person name="Ohtoshi R."/>
            <person name="Malay A.D."/>
            <person name="Moran D.A.P."/>
            <person name="Tomita M."/>
            <person name="Numata K."/>
            <person name="Arakawa K."/>
        </authorList>
    </citation>
    <scope>NUCLEOTIDE SEQUENCE</scope>
</reference>
<dbReference type="GO" id="GO:0016787">
    <property type="term" value="F:hydrolase activity"/>
    <property type="evidence" value="ECO:0007669"/>
    <property type="project" value="UniProtKB-KW"/>
</dbReference>
<dbReference type="PANTHER" id="PTHR45629">
    <property type="entry name" value="SNF2/RAD54 FAMILY MEMBER"/>
    <property type="match status" value="1"/>
</dbReference>
<sequence>MPSLEAKPNAKLPGNKFNKMGGDHSKITHSALNIIKENQFTLQKESSDNVSIAPVVCSKTEVINPAELSPGTKNRFKSLYSQARNDAAAGKLQVALDTLEEAKTICPTDKILKRIKDLKEYMKTLSMESSNDMTEICEGFFIFHEIYQKLYPYQREGVAWMYEIFRKKRGGVLGDDMGLGKTFQVIAFLSGLIDADLIKHILIIMPVSLLPNWEKEFKKWCPGISVTQFHGGTKKERERNLLKVQRRGHVLLTSYGMVLNALGILTEYDERPFVWDYVILDEGHKIKNPTKTTKAVHGIPSRNRLVLTGTPIQNNLLELWALYDFTHQGTLLGSLKTFKMQYENVITRAREKDSSVGEKRLGTEMADNLKMLIKPYFLRRTKAEVWNKEQKTSEDINDLENGMGELWIAENRLNTRKNDLIIWTYLSEAQCEIYRNFLHSEAVRTILVSKRSPLVELTTLKKICDHPRLLSQRACLQLGLNGELNEEDLHRELEDESTYSSSIKNVTDETLISESGKMKFLIRLLENLNNEGHRTLVFSLSRKILDMVHRILINRRWKVLRIDGSISKIEERERRIQLFQSDASYSVFLLTTQVGGVGITLTSADRVVIYDPSWNPATDAQAVDRVYRIGQQKNVIVYRLITCGTVEEKIYRRQIFKDSITKQATCSSDPYRYFSKQELRELFTFESPFHSATQVQLSQLHSEQRHSDVELDAHITHLHSLDIFGISDHDLMFSKDIKDSTEDTDETVVSQDFIKKQVAVAQARIQTEASVVAEGIRLAGTFSRPYSESIPCFKKSESQRPSSLAVVTNLTENDDKRHLDDFGFLKGNQENSQIFIPPVSKSIAKYQPLFESNQANPPSEVTVNSSIDESAMISEVNTPPHSVMSNSESGHLTIEIEKKDLKAVNESCHGIEINSDPHRNDNTNNGYCDQGDKNSDDLVNVDPVSKGFLDYNSKWEDVSNPLGVDATNDDSIRVIYDCERSIFVGDVNSKSVAESNSFQGRIQEIKATISPKLCKSVIETISPTNISESVSDKNSNSSVFVSEADMPQIADLCHNFPKISSNVSFGGSKVQVLNKGCHSSQDSEMEKNSQINSVLDDSVLSKEGSVSLNSAEPITNTENITLSHSTPKHIETVPYDGHLSHFPTISNIISSPKKLLSSTPADLSTCDLLPDLSFDDKPSTQIYKRKSCAEPREFMVSDSDSSCPPSEHEDIRVSSDSESDVNDISEVLNTSCSLSFVPNSIPNSPSKRNMTFRNTSEMSRSPSCLRITPLKVRKSQCPPPDSAFALALATSPIISLPSFRNDSDADSPIRVVRKKNWNIIESDDD</sequence>
<evidence type="ECO:0000256" key="7">
    <source>
        <dbReference type="ARBA" id="ARBA00024776"/>
    </source>
</evidence>
<dbReference type="PANTHER" id="PTHR45629:SF7">
    <property type="entry name" value="DNA EXCISION REPAIR PROTEIN ERCC-6-RELATED"/>
    <property type="match status" value="1"/>
</dbReference>
<dbReference type="GO" id="GO:0015616">
    <property type="term" value="F:DNA translocase activity"/>
    <property type="evidence" value="ECO:0007669"/>
    <property type="project" value="TreeGrafter"/>
</dbReference>
<keyword evidence="5" id="KW-0378">Hydrolase</keyword>
<dbReference type="InterPro" id="IPR027417">
    <property type="entry name" value="P-loop_NTPase"/>
</dbReference>
<evidence type="ECO:0000259" key="11">
    <source>
        <dbReference type="PROSITE" id="PS51194"/>
    </source>
</evidence>
<dbReference type="PROSITE" id="PS51194">
    <property type="entry name" value="HELICASE_CTER"/>
    <property type="match status" value="1"/>
</dbReference>
<evidence type="ECO:0000259" key="10">
    <source>
        <dbReference type="PROSITE" id="PS51192"/>
    </source>
</evidence>
<evidence type="ECO:0000256" key="9">
    <source>
        <dbReference type="SAM" id="MobiDB-lite"/>
    </source>
</evidence>
<comment type="caution">
    <text evidence="12">The sequence shown here is derived from an EMBL/GenBank/DDBJ whole genome shotgun (WGS) entry which is preliminary data.</text>
</comment>
<dbReference type="InterPro" id="IPR038718">
    <property type="entry name" value="SNF2-like_sf"/>
</dbReference>
<dbReference type="InterPro" id="IPR001650">
    <property type="entry name" value="Helicase_C-like"/>
</dbReference>
<evidence type="ECO:0000256" key="1">
    <source>
        <dbReference type="ARBA" id="ARBA00011467"/>
    </source>
</evidence>
<evidence type="ECO:0000313" key="12">
    <source>
        <dbReference type="EMBL" id="GFT56791.1"/>
    </source>
</evidence>
<dbReference type="InterPro" id="IPR014001">
    <property type="entry name" value="Helicase_ATP-bd"/>
</dbReference>
<dbReference type="SUPFAM" id="SSF52540">
    <property type="entry name" value="P-loop containing nucleoside triphosphate hydrolases"/>
    <property type="match status" value="2"/>
</dbReference>
<dbReference type="Gene3D" id="3.40.50.10810">
    <property type="entry name" value="Tandem AAA-ATPase domain"/>
    <property type="match status" value="1"/>
</dbReference>
<dbReference type="EMBL" id="BMAW01066861">
    <property type="protein sequence ID" value="GFT56791.1"/>
    <property type="molecule type" value="Genomic_DNA"/>
</dbReference>
<dbReference type="GO" id="GO:0051301">
    <property type="term" value="P:cell division"/>
    <property type="evidence" value="ECO:0007669"/>
    <property type="project" value="UniProtKB-KW"/>
</dbReference>
<name>A0A8X6P835_NEPPI</name>
<dbReference type="FunFam" id="3.40.50.10810:FF:000094">
    <property type="entry name" value="DNA excision repair protein ERCC-6"/>
    <property type="match status" value="1"/>
</dbReference>
<dbReference type="OrthoDB" id="413460at2759"/>
<feature type="compositionally biased region" description="Basic and acidic residues" evidence="9">
    <location>
        <begin position="1206"/>
        <end position="1215"/>
    </location>
</feature>
<dbReference type="Proteomes" id="UP000887013">
    <property type="component" value="Unassembled WGS sequence"/>
</dbReference>
<evidence type="ECO:0000256" key="5">
    <source>
        <dbReference type="ARBA" id="ARBA00022801"/>
    </source>
</evidence>
<comment type="function">
    <text evidence="7">Involved in mitotic DNA repair and meiotic recombination. Functions in the recombinational DNA repair pathway. Essential for interhomolog gene conversion (GC), but may have a less important role in intersister GC than spn-A/Rad51. In the presence of DNA, spn-A/Rad51 enhances the ATPase activity of okr/Rad54.</text>
</comment>
<dbReference type="InterPro" id="IPR050496">
    <property type="entry name" value="SNF2_RAD54_helicase_repair"/>
</dbReference>
<dbReference type="Pfam" id="PF00176">
    <property type="entry name" value="SNF2-rel_dom"/>
    <property type="match status" value="1"/>
</dbReference>
<evidence type="ECO:0000256" key="3">
    <source>
        <dbReference type="ARBA" id="ARBA00022618"/>
    </source>
</evidence>
<keyword evidence="13" id="KW-1185">Reference proteome</keyword>
<dbReference type="CDD" id="cd18793">
    <property type="entry name" value="SF2_C_SNF"/>
    <property type="match status" value="1"/>
</dbReference>
<feature type="region of interest" description="Disordered" evidence="9">
    <location>
        <begin position="1194"/>
        <end position="1220"/>
    </location>
</feature>
<evidence type="ECO:0000313" key="13">
    <source>
        <dbReference type="Proteomes" id="UP000887013"/>
    </source>
</evidence>
<feature type="domain" description="Helicase C-terminal" evidence="11">
    <location>
        <begin position="520"/>
        <end position="680"/>
    </location>
</feature>
<dbReference type="SMART" id="SM00487">
    <property type="entry name" value="DEXDc"/>
    <property type="match status" value="1"/>
</dbReference>